<evidence type="ECO:0000313" key="6">
    <source>
        <dbReference type="Proteomes" id="UP001059596"/>
    </source>
</evidence>
<proteinExistence type="inferred from homology"/>
<feature type="signal peptide" evidence="3">
    <location>
        <begin position="1"/>
        <end position="21"/>
    </location>
</feature>
<gene>
    <name evidence="5" type="ORF">M5D96_005622</name>
</gene>
<dbReference type="Gene3D" id="2.40.10.10">
    <property type="entry name" value="Trypsin-like serine proteases"/>
    <property type="match status" value="2"/>
</dbReference>
<dbReference type="GO" id="GO:0006508">
    <property type="term" value="P:proteolysis"/>
    <property type="evidence" value="ECO:0007669"/>
    <property type="project" value="InterPro"/>
</dbReference>
<dbReference type="PROSITE" id="PS50240">
    <property type="entry name" value="TRYPSIN_DOM"/>
    <property type="match status" value="1"/>
</dbReference>
<dbReference type="InterPro" id="IPR001254">
    <property type="entry name" value="Trypsin_dom"/>
</dbReference>
<name>A0A9P9YQM2_9MUSC</name>
<dbReference type="InterPro" id="IPR009003">
    <property type="entry name" value="Peptidase_S1_PA"/>
</dbReference>
<feature type="chain" id="PRO_5040206732" description="Peptidase S1 domain-containing protein" evidence="3">
    <location>
        <begin position="22"/>
        <end position="417"/>
    </location>
</feature>
<evidence type="ECO:0000256" key="2">
    <source>
        <dbReference type="ARBA" id="ARBA00024195"/>
    </source>
</evidence>
<dbReference type="SMART" id="SM00020">
    <property type="entry name" value="Tryp_SPc"/>
    <property type="match status" value="1"/>
</dbReference>
<comment type="similarity">
    <text evidence="2">Belongs to the peptidase S1 family. CLIP subfamily.</text>
</comment>
<dbReference type="GO" id="GO:0004252">
    <property type="term" value="F:serine-type endopeptidase activity"/>
    <property type="evidence" value="ECO:0007669"/>
    <property type="project" value="InterPro"/>
</dbReference>
<evidence type="ECO:0000259" key="4">
    <source>
        <dbReference type="PROSITE" id="PS50240"/>
    </source>
</evidence>
<dbReference type="InterPro" id="IPR043504">
    <property type="entry name" value="Peptidase_S1_PA_chymotrypsin"/>
</dbReference>
<keyword evidence="1" id="KW-1015">Disulfide bond</keyword>
<dbReference type="AlphaFoldDB" id="A0A9P9YQM2"/>
<evidence type="ECO:0000313" key="5">
    <source>
        <dbReference type="EMBL" id="KAI8041364.1"/>
    </source>
</evidence>
<feature type="domain" description="Peptidase S1" evidence="4">
    <location>
        <begin position="31"/>
        <end position="255"/>
    </location>
</feature>
<dbReference type="Pfam" id="PF00089">
    <property type="entry name" value="Trypsin"/>
    <property type="match status" value="1"/>
</dbReference>
<dbReference type="InterPro" id="IPR051487">
    <property type="entry name" value="Ser/Thr_Proteases_Immune/Dev"/>
</dbReference>
<sequence length="417" mass="46525">MQSSLAWTSLFILVLSHQSAGQFLEEPCGTIIGSNGIYSGLQKSAPWMAVIRNASDYLCAGTLIHRRFVLGTAQCLINQFNLLVRLAAHGKAQAYTEYTATQALMHRSFNTLTQQNDIGLLKLSSSVVFDDHIYPICIVLDRRIIDHIETIGTFKSLGWGPSRRDLDFNELHTVTVNKVSEIECQRHSGDTHNKICGRLPFACWSNPLTTSIAFNEGTDLEVQFGIASYGRSSCEEPIIFTNVTSYVDWIQETINRFYAEETPVSSPEEPKLQPAEAVTPRPNQIQMAHGGLKPICVLTEERYQPEAESSPPFTLFATKETNQIISIYEHDVELVGPGECSLSIQGTVGQNQLCIAGSPQTNENYGRRGDLLGIKMWYWGREWLSLIGIVSYSTNGLYVLTNVMRHTAWITQVVSTH</sequence>
<dbReference type="PANTHER" id="PTHR24256">
    <property type="entry name" value="TRYPTASE-RELATED"/>
    <property type="match status" value="1"/>
</dbReference>
<dbReference type="Proteomes" id="UP001059596">
    <property type="component" value="Unassembled WGS sequence"/>
</dbReference>
<dbReference type="SUPFAM" id="SSF50494">
    <property type="entry name" value="Trypsin-like serine proteases"/>
    <property type="match status" value="2"/>
</dbReference>
<comment type="caution">
    <text evidence="5">The sequence shown here is derived from an EMBL/GenBank/DDBJ whole genome shotgun (WGS) entry which is preliminary data.</text>
</comment>
<protein>
    <recommendedName>
        <fullName evidence="4">Peptidase S1 domain-containing protein</fullName>
    </recommendedName>
</protein>
<evidence type="ECO:0000256" key="3">
    <source>
        <dbReference type="SAM" id="SignalP"/>
    </source>
</evidence>
<dbReference type="EMBL" id="JAMKOV010000003">
    <property type="protein sequence ID" value="KAI8041364.1"/>
    <property type="molecule type" value="Genomic_DNA"/>
</dbReference>
<evidence type="ECO:0000256" key="1">
    <source>
        <dbReference type="ARBA" id="ARBA00023157"/>
    </source>
</evidence>
<organism evidence="5 6">
    <name type="scientific">Drosophila gunungcola</name>
    <name type="common">fruit fly</name>
    <dbReference type="NCBI Taxonomy" id="103775"/>
    <lineage>
        <taxon>Eukaryota</taxon>
        <taxon>Metazoa</taxon>
        <taxon>Ecdysozoa</taxon>
        <taxon>Arthropoda</taxon>
        <taxon>Hexapoda</taxon>
        <taxon>Insecta</taxon>
        <taxon>Pterygota</taxon>
        <taxon>Neoptera</taxon>
        <taxon>Endopterygota</taxon>
        <taxon>Diptera</taxon>
        <taxon>Brachycera</taxon>
        <taxon>Muscomorpha</taxon>
        <taxon>Ephydroidea</taxon>
        <taxon>Drosophilidae</taxon>
        <taxon>Drosophila</taxon>
        <taxon>Sophophora</taxon>
    </lineage>
</organism>
<accession>A0A9P9YQM2</accession>
<reference evidence="5" key="1">
    <citation type="journal article" date="2023" name="Genome Biol. Evol.">
        <title>Long-read-based Genome Assembly of Drosophila gunungcola Reveals Fewer Chemosensory Genes in Flower-breeding Species.</title>
        <authorList>
            <person name="Negi A."/>
            <person name="Liao B.Y."/>
            <person name="Yeh S.D."/>
        </authorList>
    </citation>
    <scope>NUCLEOTIDE SEQUENCE</scope>
    <source>
        <strain evidence="5">Sukarami</strain>
    </source>
</reference>
<keyword evidence="6" id="KW-1185">Reference proteome</keyword>
<keyword evidence="3" id="KW-0732">Signal</keyword>